<sequence>MTATDLTRVPRAWTPPDLPSPYPLINYLPSVFADSPFAVRWTAGFDDVLAPFINMIDCVHGYIDPMLAPEEFVRWLSSWFGVLLDDSWPMSAQRAVVAEAVDLFRMRGTMAGLRRHLDVVIDGEVEISESGGISWSLRPRPDPPTDVDHWVHVIVRPAQPGTVSEAAVAAVIRAAKPVHVRHSLEVIE</sequence>
<organism evidence="1 2">
    <name type="scientific">Labedaea rhizosphaerae</name>
    <dbReference type="NCBI Taxonomy" id="598644"/>
    <lineage>
        <taxon>Bacteria</taxon>
        <taxon>Bacillati</taxon>
        <taxon>Actinomycetota</taxon>
        <taxon>Actinomycetes</taxon>
        <taxon>Pseudonocardiales</taxon>
        <taxon>Pseudonocardiaceae</taxon>
        <taxon>Labedaea</taxon>
    </lineage>
</organism>
<reference evidence="1 2" key="1">
    <citation type="submission" date="2019-03" db="EMBL/GenBank/DDBJ databases">
        <title>Genomic Encyclopedia of Type Strains, Phase IV (KMG-IV): sequencing the most valuable type-strain genomes for metagenomic binning, comparative biology and taxonomic classification.</title>
        <authorList>
            <person name="Goeker M."/>
        </authorList>
    </citation>
    <scope>NUCLEOTIDE SEQUENCE [LARGE SCALE GENOMIC DNA]</scope>
    <source>
        <strain evidence="1 2">DSM 45361</strain>
    </source>
</reference>
<dbReference type="AlphaFoldDB" id="A0A4R6SGE0"/>
<evidence type="ECO:0000313" key="2">
    <source>
        <dbReference type="Proteomes" id="UP000295444"/>
    </source>
</evidence>
<proteinExistence type="predicted"/>
<dbReference type="RefSeq" id="WP_133849449.1">
    <property type="nucleotide sequence ID" value="NZ_SNXZ01000002.1"/>
</dbReference>
<comment type="caution">
    <text evidence="1">The sequence shown here is derived from an EMBL/GenBank/DDBJ whole genome shotgun (WGS) entry which is preliminary data.</text>
</comment>
<protein>
    <submittedName>
        <fullName evidence="1">Phage tail-like protein</fullName>
    </submittedName>
</protein>
<accession>A0A4R6SGE0</accession>
<gene>
    <name evidence="1" type="ORF">EV186_102651</name>
</gene>
<dbReference type="EMBL" id="SNXZ01000002">
    <property type="protein sequence ID" value="TDQ00785.1"/>
    <property type="molecule type" value="Genomic_DNA"/>
</dbReference>
<dbReference type="InterPro" id="IPR011748">
    <property type="entry name" value="Unchr_phage_tail-like"/>
</dbReference>
<dbReference type="OrthoDB" id="370073at2"/>
<dbReference type="Proteomes" id="UP000295444">
    <property type="component" value="Unassembled WGS sequence"/>
</dbReference>
<evidence type="ECO:0000313" key="1">
    <source>
        <dbReference type="EMBL" id="TDQ00785.1"/>
    </source>
</evidence>
<dbReference type="Pfam" id="PF09684">
    <property type="entry name" value="Tail_P2_I"/>
    <property type="match status" value="1"/>
</dbReference>
<dbReference type="NCBIfam" id="TIGR02242">
    <property type="entry name" value="tail_TIGR02242"/>
    <property type="match status" value="1"/>
</dbReference>
<name>A0A4R6SGE0_LABRH</name>
<dbReference type="InterPro" id="IPR006521">
    <property type="entry name" value="Tail_protein_I"/>
</dbReference>
<keyword evidence="2" id="KW-1185">Reference proteome</keyword>